<dbReference type="InterPro" id="IPR008969">
    <property type="entry name" value="CarboxyPept-like_regulatory"/>
</dbReference>
<gene>
    <name evidence="1" type="ORF">HWI92_02100</name>
</gene>
<sequence>MFSLTLMVTSCTTSGIEPDETGAGGKAGYLIGKVTDQKGRGLAGATIFIENTVFKNRGSEVNSSSTGDYQLAMVSGLGQWTVRAYTLTEYHDRVYKMFLHPDNTESFTEEEKPVRNFEWRIQGRTANKSVDLYYGGSAEIYRDINSDIYDTENVAFTFQPVGPLIDGSTGKTLTLQGGKSGSNNHNRIDDIPIGRYKVTAIYKPSGDKLGVRDAWNESEYHDEITIDFMGMEASYRANEIGLGFTNQR</sequence>
<name>A0ABX7IDJ5_9BACT</name>
<dbReference type="EMBL" id="CP056775">
    <property type="protein sequence ID" value="QRR04004.1"/>
    <property type="molecule type" value="Genomic_DNA"/>
</dbReference>
<protein>
    <submittedName>
        <fullName evidence="1">Carboxypeptidase regulatory-like domain-containing protein</fullName>
    </submittedName>
</protein>
<reference evidence="1 2" key="1">
    <citation type="submission" date="2020-06" db="EMBL/GenBank/DDBJ databases">
        <title>Dyadobacter sandarakinus sp. nov., isolated from the soil of the Arctic Yellow River Station.</title>
        <authorList>
            <person name="Zhang Y."/>
            <person name="Peng F."/>
        </authorList>
    </citation>
    <scope>NUCLEOTIDE SEQUENCE [LARGE SCALE GENOMIC DNA]</scope>
    <source>
        <strain evidence="1 2">Q3-56</strain>
    </source>
</reference>
<proteinExistence type="predicted"/>
<dbReference type="Gene3D" id="2.60.40.1120">
    <property type="entry name" value="Carboxypeptidase-like, regulatory domain"/>
    <property type="match status" value="1"/>
</dbReference>
<keyword evidence="2" id="KW-1185">Reference proteome</keyword>
<organism evidence="1 2">
    <name type="scientific">Dyadobacter sandarakinus</name>
    <dbReference type="NCBI Taxonomy" id="2747268"/>
    <lineage>
        <taxon>Bacteria</taxon>
        <taxon>Pseudomonadati</taxon>
        <taxon>Bacteroidota</taxon>
        <taxon>Cytophagia</taxon>
        <taxon>Cytophagales</taxon>
        <taxon>Spirosomataceae</taxon>
        <taxon>Dyadobacter</taxon>
    </lineage>
</organism>
<evidence type="ECO:0000313" key="1">
    <source>
        <dbReference type="EMBL" id="QRR04004.1"/>
    </source>
</evidence>
<evidence type="ECO:0000313" key="2">
    <source>
        <dbReference type="Proteomes" id="UP000612680"/>
    </source>
</evidence>
<dbReference type="Proteomes" id="UP000612680">
    <property type="component" value="Chromosome"/>
</dbReference>
<accession>A0ABX7IDJ5</accession>
<dbReference type="SUPFAM" id="SSF49464">
    <property type="entry name" value="Carboxypeptidase regulatory domain-like"/>
    <property type="match status" value="1"/>
</dbReference>